<dbReference type="FunFam" id="3.30.70.270:FF:000001">
    <property type="entry name" value="Diguanylate cyclase domain protein"/>
    <property type="match status" value="1"/>
</dbReference>
<dbReference type="Gene3D" id="3.30.70.270">
    <property type="match status" value="1"/>
</dbReference>
<dbReference type="InterPro" id="IPR001610">
    <property type="entry name" value="PAC"/>
</dbReference>
<dbReference type="Pfam" id="PF00990">
    <property type="entry name" value="GGDEF"/>
    <property type="match status" value="1"/>
</dbReference>
<dbReference type="SUPFAM" id="SSF55785">
    <property type="entry name" value="PYP-like sensor domain (PAS domain)"/>
    <property type="match status" value="3"/>
</dbReference>
<dbReference type="EMBL" id="WNDX01000096">
    <property type="protein sequence ID" value="KAF1042057.1"/>
    <property type="molecule type" value="Genomic_DNA"/>
</dbReference>
<dbReference type="CDD" id="cd01948">
    <property type="entry name" value="EAL"/>
    <property type="match status" value="1"/>
</dbReference>
<dbReference type="Pfam" id="PF08447">
    <property type="entry name" value="PAS_3"/>
    <property type="match status" value="1"/>
</dbReference>
<dbReference type="InterPro" id="IPR029787">
    <property type="entry name" value="Nucleotide_cyclase"/>
</dbReference>
<dbReference type="Gene3D" id="3.30.450.40">
    <property type="match status" value="1"/>
</dbReference>
<dbReference type="SMART" id="SM00052">
    <property type="entry name" value="EAL"/>
    <property type="match status" value="1"/>
</dbReference>
<dbReference type="InterPro" id="IPR003018">
    <property type="entry name" value="GAF"/>
</dbReference>
<feature type="domain" description="PAC" evidence="3">
    <location>
        <begin position="257"/>
        <end position="311"/>
    </location>
</feature>
<dbReference type="Proteomes" id="UP000462435">
    <property type="component" value="Unassembled WGS sequence"/>
</dbReference>
<dbReference type="FunFam" id="3.20.20.450:FF:000001">
    <property type="entry name" value="Cyclic di-GMP phosphodiesterase yahA"/>
    <property type="match status" value="1"/>
</dbReference>
<feature type="domain" description="EAL" evidence="4">
    <location>
        <begin position="773"/>
        <end position="1027"/>
    </location>
</feature>
<sequence length="1036" mass="115325">MQHMPPALYACGEDITDKGFRHMIKQGGAQPGQAPLPADHGGPVVQSQEPFIGELNRRQLAGDERDALLAALSRSMAMLEFAADGTLLDVNDNFLRLLGYRRDELVGRHHSMLCDPTYVATDHYEQFWQHLRQGEVISGTLQRLRADGTTLWLEAICSPILDGNGQLLKVISVAADITAHIDDSRQSHSVLSALNRSLGVVELSADGIIMSANSNYLKTMEYLADELVGQPHRILCHDDYAGSEEYAAFWRDVCNGRFFSGRFQRRARNGRTVWWEATYSPVLDQYGKPEKIICIGNDATYRVTREVSDREHLHLLSLGINETDNAVLITDDQNRIVFHNIGFTRMLGFQAQQVIGKKPHELFAAHPTFVKSIERCHGELMQGRSFHTEELIHDMHDQPLWMSAVVNPILDPAGKLINVVCVMTDITNTKVHEVLQYRVLNAMARDSSLAEQMNLLCEEVERVAPEVTASILRVDEQGRLHTLAGPSLPEIYNRAMDGIEIGATVGACGAAAFTGDAVVTRDIETDPRWADYKQLALPHGLRACWSTPIKSADGEVIGTFAFYYREPREPSAFHHLLVDAGLHLCALAIEREASRARIHQLAFYDSLTGLPNRSLLLVQAGQAIATAERNRSTVAVLFIDLDRFKQVNDSLGHQAGDELLRTVATRLQSQARRSDIVGRLSGDEFVVVLTQYDDKHLAEVVKRIQDRLAMPCHINGTPLNPSASIGVAMFPANGNDIETLLHRADIAMYQAKAVNRGRYSFFSEEMNSMAQERLALEGALRDALRGGDFELHYQPQIHLRDHCLHGVEALARWPHPQLDNISPGRFIPIAEECGLIGELGKWALEEACFQLSDWRRRGIRVPSISVNLSTTNFHDLELPQFVTGLLQRYALSPTDLTIEITETVLMDTNPSTSQTIAAVHALGVPLAMDDFGTGYSSLGYLRKLPVSELKLDQSFVRDMAKDEAVSALTNAVIRIGESLKLTVVAEGVEELEQYELLIKQGCDVAQGYYFSRPMSADDLEIWIRDFMAGRHGHGNT</sequence>
<dbReference type="InterPro" id="IPR000014">
    <property type="entry name" value="PAS"/>
</dbReference>
<comment type="caution">
    <text evidence="6">The sequence shown here is derived from an EMBL/GenBank/DDBJ whole genome shotgun (WGS) entry which is preliminary data.</text>
</comment>
<feature type="domain" description="PAS" evidence="2">
    <location>
        <begin position="83"/>
        <end position="108"/>
    </location>
</feature>
<dbReference type="AlphaFoldDB" id="A0A7V8FV85"/>
<dbReference type="InterPro" id="IPR013656">
    <property type="entry name" value="PAS_4"/>
</dbReference>
<dbReference type="SMART" id="SM00086">
    <property type="entry name" value="PAC"/>
    <property type="match status" value="3"/>
</dbReference>
<dbReference type="InterPro" id="IPR043128">
    <property type="entry name" value="Rev_trsase/Diguanyl_cyclase"/>
</dbReference>
<evidence type="ECO:0000259" key="3">
    <source>
        <dbReference type="PROSITE" id="PS50113"/>
    </source>
</evidence>
<dbReference type="PANTHER" id="PTHR44757">
    <property type="entry name" value="DIGUANYLATE CYCLASE DGCP"/>
    <property type="match status" value="1"/>
</dbReference>
<dbReference type="PROSITE" id="PS50887">
    <property type="entry name" value="GGDEF"/>
    <property type="match status" value="1"/>
</dbReference>
<dbReference type="SUPFAM" id="SSF55781">
    <property type="entry name" value="GAF domain-like"/>
    <property type="match status" value="1"/>
</dbReference>
<dbReference type="Gene3D" id="3.30.450.20">
    <property type="entry name" value="PAS domain"/>
    <property type="match status" value="3"/>
</dbReference>
<organism evidence="6 7">
    <name type="scientific">Herbaspirillum frisingense</name>
    <dbReference type="NCBI Taxonomy" id="92645"/>
    <lineage>
        <taxon>Bacteria</taxon>
        <taxon>Pseudomonadati</taxon>
        <taxon>Pseudomonadota</taxon>
        <taxon>Betaproteobacteria</taxon>
        <taxon>Burkholderiales</taxon>
        <taxon>Oxalobacteraceae</taxon>
        <taxon>Herbaspirillum</taxon>
    </lineage>
</organism>
<dbReference type="InterPro" id="IPR035919">
    <property type="entry name" value="EAL_sf"/>
</dbReference>
<feature type="domain" description="GGDEF" evidence="5">
    <location>
        <begin position="632"/>
        <end position="764"/>
    </location>
</feature>
<dbReference type="GO" id="GO:0071111">
    <property type="term" value="F:cyclic-guanylate-specific phosphodiesterase activity"/>
    <property type="evidence" value="ECO:0007669"/>
    <property type="project" value="UniProtKB-EC"/>
</dbReference>
<dbReference type="InterPro" id="IPR052155">
    <property type="entry name" value="Biofilm_reg_signaling"/>
</dbReference>
<dbReference type="Pfam" id="PF00563">
    <property type="entry name" value="EAL"/>
    <property type="match status" value="1"/>
</dbReference>
<gene>
    <name evidence="6" type="primary">dosP_1</name>
    <name evidence="6" type="ORF">GAK35_02943</name>
</gene>
<dbReference type="InterPro" id="IPR000160">
    <property type="entry name" value="GGDEF_dom"/>
</dbReference>
<reference evidence="7" key="1">
    <citation type="journal article" date="2020" name="MBio">
        <title>Horizontal gene transfer to a defensive symbiont with a reduced genome amongst a multipartite beetle microbiome.</title>
        <authorList>
            <person name="Waterworth S.C."/>
            <person name="Florez L.V."/>
            <person name="Rees E.R."/>
            <person name="Hertweck C."/>
            <person name="Kaltenpoth M."/>
            <person name="Kwan J.C."/>
        </authorList>
    </citation>
    <scope>NUCLEOTIDE SEQUENCE [LARGE SCALE GENOMIC DNA]</scope>
</reference>
<dbReference type="CDD" id="cd01949">
    <property type="entry name" value="GGDEF"/>
    <property type="match status" value="1"/>
</dbReference>
<dbReference type="SMART" id="SM00065">
    <property type="entry name" value="GAF"/>
    <property type="match status" value="1"/>
</dbReference>
<dbReference type="PANTHER" id="PTHR44757:SF2">
    <property type="entry name" value="BIOFILM ARCHITECTURE MAINTENANCE PROTEIN MBAA"/>
    <property type="match status" value="1"/>
</dbReference>
<feature type="domain" description="PAS" evidence="2">
    <location>
        <begin position="320"/>
        <end position="357"/>
    </location>
</feature>
<evidence type="ECO:0000259" key="2">
    <source>
        <dbReference type="PROSITE" id="PS50112"/>
    </source>
</evidence>
<accession>A0A7V8FV85</accession>
<proteinExistence type="predicted"/>
<dbReference type="PROSITE" id="PS50112">
    <property type="entry name" value="PAS"/>
    <property type="match status" value="2"/>
</dbReference>
<dbReference type="NCBIfam" id="TIGR00229">
    <property type="entry name" value="sensory_box"/>
    <property type="match status" value="3"/>
</dbReference>
<dbReference type="NCBIfam" id="TIGR00254">
    <property type="entry name" value="GGDEF"/>
    <property type="match status" value="1"/>
</dbReference>
<dbReference type="SMART" id="SM00267">
    <property type="entry name" value="GGDEF"/>
    <property type="match status" value="1"/>
</dbReference>
<dbReference type="PROSITE" id="PS50113">
    <property type="entry name" value="PAC"/>
    <property type="match status" value="2"/>
</dbReference>
<dbReference type="Pfam" id="PF13426">
    <property type="entry name" value="PAS_9"/>
    <property type="match status" value="1"/>
</dbReference>
<dbReference type="Pfam" id="PF13185">
    <property type="entry name" value="GAF_2"/>
    <property type="match status" value="1"/>
</dbReference>
<evidence type="ECO:0000313" key="6">
    <source>
        <dbReference type="EMBL" id="KAF1042057.1"/>
    </source>
</evidence>
<dbReference type="SMART" id="SM00091">
    <property type="entry name" value="PAS"/>
    <property type="match status" value="3"/>
</dbReference>
<dbReference type="InterPro" id="IPR013655">
    <property type="entry name" value="PAS_fold_3"/>
</dbReference>
<feature type="domain" description="PAC" evidence="3">
    <location>
        <begin position="137"/>
        <end position="189"/>
    </location>
</feature>
<dbReference type="Gene3D" id="3.20.20.450">
    <property type="entry name" value="EAL domain"/>
    <property type="match status" value="1"/>
</dbReference>
<protein>
    <submittedName>
        <fullName evidence="6">Oxygen sensor protein DosP</fullName>
    </submittedName>
</protein>
<dbReference type="PROSITE" id="PS50883">
    <property type="entry name" value="EAL"/>
    <property type="match status" value="1"/>
</dbReference>
<evidence type="ECO:0000259" key="4">
    <source>
        <dbReference type="PROSITE" id="PS50883"/>
    </source>
</evidence>
<dbReference type="SUPFAM" id="SSF55073">
    <property type="entry name" value="Nucleotide cyclase"/>
    <property type="match status" value="1"/>
</dbReference>
<dbReference type="InterPro" id="IPR035965">
    <property type="entry name" value="PAS-like_dom_sf"/>
</dbReference>
<comment type="catalytic activity">
    <reaction evidence="1">
        <text>3',3'-c-di-GMP + H2O = 5'-phosphoguanylyl(3'-&gt;5')guanosine + H(+)</text>
        <dbReference type="Rhea" id="RHEA:24902"/>
        <dbReference type="ChEBI" id="CHEBI:15377"/>
        <dbReference type="ChEBI" id="CHEBI:15378"/>
        <dbReference type="ChEBI" id="CHEBI:58754"/>
        <dbReference type="ChEBI" id="CHEBI:58805"/>
        <dbReference type="EC" id="3.1.4.52"/>
    </reaction>
    <physiologicalReaction direction="left-to-right" evidence="1">
        <dbReference type="Rhea" id="RHEA:24903"/>
    </physiologicalReaction>
</comment>
<evidence type="ECO:0000259" key="5">
    <source>
        <dbReference type="PROSITE" id="PS50887"/>
    </source>
</evidence>
<dbReference type="CDD" id="cd00130">
    <property type="entry name" value="PAS"/>
    <property type="match status" value="3"/>
</dbReference>
<dbReference type="GO" id="GO:0071732">
    <property type="term" value="P:cellular response to nitric oxide"/>
    <property type="evidence" value="ECO:0007669"/>
    <property type="project" value="UniProtKB-ARBA"/>
</dbReference>
<dbReference type="InterPro" id="IPR000700">
    <property type="entry name" value="PAS-assoc_C"/>
</dbReference>
<evidence type="ECO:0000256" key="1">
    <source>
        <dbReference type="ARBA" id="ARBA00051114"/>
    </source>
</evidence>
<dbReference type="InterPro" id="IPR001633">
    <property type="entry name" value="EAL_dom"/>
</dbReference>
<dbReference type="InterPro" id="IPR029016">
    <property type="entry name" value="GAF-like_dom_sf"/>
</dbReference>
<name>A0A7V8FV85_9BURK</name>
<evidence type="ECO:0000313" key="7">
    <source>
        <dbReference type="Proteomes" id="UP000462435"/>
    </source>
</evidence>
<dbReference type="SUPFAM" id="SSF141868">
    <property type="entry name" value="EAL domain-like"/>
    <property type="match status" value="1"/>
</dbReference>
<dbReference type="Pfam" id="PF08448">
    <property type="entry name" value="PAS_4"/>
    <property type="match status" value="1"/>
</dbReference>